<organism evidence="3 4">
    <name type="scientific">Sphingobium soli</name>
    <dbReference type="NCBI Taxonomy" id="1591116"/>
    <lineage>
        <taxon>Bacteria</taxon>
        <taxon>Pseudomonadati</taxon>
        <taxon>Pseudomonadota</taxon>
        <taxon>Alphaproteobacteria</taxon>
        <taxon>Sphingomonadales</taxon>
        <taxon>Sphingomonadaceae</taxon>
        <taxon>Sphingobium</taxon>
    </lineage>
</organism>
<dbReference type="Gene3D" id="3.40.50.720">
    <property type="entry name" value="NAD(P)-binding Rossmann-like Domain"/>
    <property type="match status" value="1"/>
</dbReference>
<dbReference type="InterPro" id="IPR002347">
    <property type="entry name" value="SDR_fam"/>
</dbReference>
<protein>
    <submittedName>
        <fullName evidence="3">SDR family oxidoreductase</fullName>
    </submittedName>
</protein>
<dbReference type="PANTHER" id="PTHR24321">
    <property type="entry name" value="DEHYDROGENASES, SHORT CHAIN"/>
    <property type="match status" value="1"/>
</dbReference>
<evidence type="ECO:0000313" key="4">
    <source>
        <dbReference type="Proteomes" id="UP001198830"/>
    </source>
</evidence>
<dbReference type="EMBL" id="JAJGNP010000003">
    <property type="protein sequence ID" value="MCC4232270.1"/>
    <property type="molecule type" value="Genomic_DNA"/>
</dbReference>
<dbReference type="Proteomes" id="UP001198830">
    <property type="component" value="Unassembled WGS sequence"/>
</dbReference>
<evidence type="ECO:0000313" key="3">
    <source>
        <dbReference type="EMBL" id="MCC4232270.1"/>
    </source>
</evidence>
<dbReference type="Pfam" id="PF13561">
    <property type="entry name" value="adh_short_C2"/>
    <property type="match status" value="1"/>
</dbReference>
<evidence type="ECO:0000256" key="1">
    <source>
        <dbReference type="ARBA" id="ARBA00006484"/>
    </source>
</evidence>
<name>A0ABS8H163_9SPHN</name>
<gene>
    <name evidence="3" type="ORF">LL253_06125</name>
</gene>
<proteinExistence type="inferred from homology"/>
<reference evidence="3 4" key="1">
    <citation type="submission" date="2021-10" db="EMBL/GenBank/DDBJ databases">
        <title>The diversity and Nitrogen Metabolism of Culturable Nitrate-Utilizing Bacteria Within the Oxygen Minimum Zone of the Changjiang (Yangtze River)Estuary.</title>
        <authorList>
            <person name="Zhang D."/>
            <person name="Zheng J."/>
            <person name="Liu S."/>
            <person name="He W."/>
        </authorList>
    </citation>
    <scope>NUCLEOTIDE SEQUENCE [LARGE SCALE GENOMIC DNA]</scope>
    <source>
        <strain evidence="3 4">FXH275-2</strain>
    </source>
</reference>
<dbReference type="RefSeq" id="WP_228226559.1">
    <property type="nucleotide sequence ID" value="NZ_JAJGNP010000003.1"/>
</dbReference>
<comment type="similarity">
    <text evidence="1">Belongs to the short-chain dehydrogenases/reductases (SDR) family.</text>
</comment>
<accession>A0ABS8H163</accession>
<keyword evidence="2" id="KW-0560">Oxidoreductase</keyword>
<dbReference type="PRINTS" id="PR00081">
    <property type="entry name" value="GDHRDH"/>
</dbReference>
<keyword evidence="4" id="KW-1185">Reference proteome</keyword>
<evidence type="ECO:0000256" key="2">
    <source>
        <dbReference type="ARBA" id="ARBA00023002"/>
    </source>
</evidence>
<comment type="caution">
    <text evidence="3">The sequence shown here is derived from an EMBL/GenBank/DDBJ whole genome shotgun (WGS) entry which is preliminary data.</text>
</comment>
<dbReference type="PRINTS" id="PR00080">
    <property type="entry name" value="SDRFAMILY"/>
</dbReference>
<sequence>MRRVEEKVAIITGGAGGLGSAAARRLASEGATVLIADIAVDAAEQVANEIGGGASAVHLDAFDPASIKAMVDTAIERYGRLDILNNNVAHTGGTGADTTVLETSIETWDQSFAVNVRSYFIATKYALPHMLKNGNGSIVNIASDSGLGGDCALVAYGSSKAAVVNFSRYVAAQYGRQGIRCNTICPGPIATQALREHAPETLKSTLNAVYVPELGGPEHIAALVAYFASDEAAYTNGAMISCDGGLDAVITPWMAQGKLMN</sequence>
<dbReference type="PANTHER" id="PTHR24321:SF8">
    <property type="entry name" value="ESTRADIOL 17-BETA-DEHYDROGENASE 8-RELATED"/>
    <property type="match status" value="1"/>
</dbReference>
<dbReference type="SUPFAM" id="SSF51735">
    <property type="entry name" value="NAD(P)-binding Rossmann-fold domains"/>
    <property type="match status" value="1"/>
</dbReference>
<dbReference type="InterPro" id="IPR036291">
    <property type="entry name" value="NAD(P)-bd_dom_sf"/>
</dbReference>